<comment type="caution">
    <text evidence="1">The sequence shown here is derived from an EMBL/GenBank/DDBJ whole genome shotgun (WGS) entry which is preliminary data.</text>
</comment>
<dbReference type="EMBL" id="AACB03000001">
    <property type="protein sequence ID" value="KAE8306105.1"/>
    <property type="molecule type" value="Genomic_DNA"/>
</dbReference>
<accession>A8B9K5</accession>
<keyword evidence="2" id="KW-1185">Reference proteome</keyword>
<proteinExistence type="predicted"/>
<dbReference type="RefSeq" id="XP_001708505.1">
    <property type="nucleotide sequence ID" value="XM_001708453.1"/>
</dbReference>
<reference evidence="1 2" key="1">
    <citation type="journal article" date="2007" name="Science">
        <title>Genomic minimalism in the early diverging intestinal parasite Giardia lamblia.</title>
        <authorList>
            <person name="Morrison H.G."/>
            <person name="McArthur A.G."/>
            <person name="Gillin F.D."/>
            <person name="Aley S.B."/>
            <person name="Adam R.D."/>
            <person name="Olsen G.J."/>
            <person name="Best A.A."/>
            <person name="Cande W.Z."/>
            <person name="Chen F."/>
            <person name="Cipriano M.J."/>
            <person name="Davids B.J."/>
            <person name="Dawson S.C."/>
            <person name="Elmendorf H.G."/>
            <person name="Hehl A.B."/>
            <person name="Holder M.E."/>
            <person name="Huse S.M."/>
            <person name="Kim U.U."/>
            <person name="Lasek-Nesselquist E."/>
            <person name="Manning G."/>
            <person name="Nigam A."/>
            <person name="Nixon J.E."/>
            <person name="Palm D."/>
            <person name="Passamaneck N.E."/>
            <person name="Prabhu A."/>
            <person name="Reich C.I."/>
            <person name="Reiner D.S."/>
            <person name="Samuelson J."/>
            <person name="Svard S.G."/>
            <person name="Sogin M.L."/>
        </authorList>
    </citation>
    <scope>NUCLEOTIDE SEQUENCE [LARGE SCALE GENOMIC DNA]</scope>
    <source>
        <strain evidence="1 2">WB C6</strain>
    </source>
</reference>
<dbReference type="GeneID" id="5701418"/>
<evidence type="ECO:0000313" key="1">
    <source>
        <dbReference type="EMBL" id="KAE8306105.1"/>
    </source>
</evidence>
<dbReference type="HOGENOM" id="CLU_267418_0_0_1"/>
<name>A8B9K5_GIAIC</name>
<dbReference type="AlphaFoldDB" id="A8B9K5"/>
<protein>
    <submittedName>
        <fullName evidence="1">Uncharacterized protein</fullName>
    </submittedName>
</protein>
<dbReference type="KEGG" id="gla:GL50803_00112489"/>
<evidence type="ECO:0000313" key="2">
    <source>
        <dbReference type="Proteomes" id="UP000001548"/>
    </source>
</evidence>
<dbReference type="OMA" id="ADYELRC"/>
<sequence>MRVLLLLCSTLANYSFVSPPIAAKTPISLVVYERTNTDMLPQESPTCGSKSITCPGYTDPASQVISSSTCVYTYPYTASSASSPSTCTIDSVSIPIANKVDGYIDYLPLLHNTSFFDTDESYSSMYASFKTYEVNGKTYANVSELPIYGTAISPSGRIAACYTANRVTVYFDQDTSSSNFKVLSGADLFPTEILPGEMTVMSVDISDEFLIIMFGQTNGGSQIGFRIFELNITESTLDKKIKQFSVKTKTTDMLFRGSTSGTKIGSFTANSCHKGSVALDKVGTKEYILGAIVTCPNSSYTHNFIFTATNVGTAFAFVLKKDGTWLGQTTPLLLVPDIPSDAPLTEIMRNYQFTTAAIQNGRVFLSGGSQVLYYTFLSSGDYGSLQGKTKTLSSITVFQDNASPLTPGPEPRDRTSTVGPAMTFTYNNTFLVGIDSGQSPAVVLEYNLSDSTNVVKLGAIVNMSTPHILSPLGFGLDSVAIIDNQDRSQVRFARLPSAQPVTADTVLSTTSTIEWMTITAPTTVETTEEDSDFQVQSDKIIPRSRRNLVSLSYSNGRIVAFNPTNIRTQTLYLGNLSMYSVLVGDKLPELELNTSTASAGSNITITYNTLFSTTSPPSGSGTDSAKCLLFSLQYTGSNIGLLPSDISTKSYTSTTSANAGTYLSCVYTFQVPIYAHNYQLGLYSAGVLVATGNLSVTPTEQTTVNAVIFNPSILRKDRQLSVSVIPGDKYGNRLVFADTRAAASLPNCDFFKLIVYNISQYPEDVDYSTVSSAQGLDEVAELHFVKNGTHYCTTKPVVINAQGQYLFKLTDKDDHDLELSPSVMQQLVTWVNEPAGLNHPKMAWGVLVLAIALLTLVIFIVPFLLYRFFNRPPETIFKGSYVSANKGATIEEREAMRKKYQNATLSTSGQRVLSGIPLLSVLRNELGKNLLAKNTDEAAASISVVDEPNKSSSASFTAKFARQLHEIRSTISPNVISQLQSVRKYISTGANQYASTDDCSGCSKWTQESGTFFIYTFPAMVGEPPEPALVFASEFSSANVVETYVDQLTLWTLLPDVEGRLAIKGIFTYENKPIAGNKCDGIQSVLNAISLTSSHFVIVLAEPASLLSSPSKADVQCVVHALRAAIFNCIPSRGLGGAVPSSLWRDRTGAAKLGPPTIMSKAYMLQGLSSESSADYELRCLIVALVVLSCVPAVDYREALECKINSAAIRNPYLAGLYSQIQSVGWATLRAETE</sequence>
<dbReference type="VEuPathDB" id="GiardiaDB:GL50803_112489"/>
<gene>
    <name evidence="1" type="ORF">GL50803_00112489</name>
</gene>
<dbReference type="Proteomes" id="UP000001548">
    <property type="component" value="Unassembled WGS sequence"/>
</dbReference>
<organism evidence="1 2">
    <name type="scientific">Giardia intestinalis (strain ATCC 50803 / WB clone C6)</name>
    <name type="common">Giardia lamblia</name>
    <dbReference type="NCBI Taxonomy" id="184922"/>
    <lineage>
        <taxon>Eukaryota</taxon>
        <taxon>Metamonada</taxon>
        <taxon>Diplomonadida</taxon>
        <taxon>Hexamitidae</taxon>
        <taxon>Giardiinae</taxon>
        <taxon>Giardia</taxon>
    </lineage>
</organism>